<dbReference type="AlphaFoldDB" id="A0A4R4WCZ5"/>
<evidence type="ECO:0000313" key="1">
    <source>
        <dbReference type="EMBL" id="TDD16808.1"/>
    </source>
</evidence>
<keyword evidence="2" id="KW-1185">Reference proteome</keyword>
<evidence type="ECO:0000313" key="2">
    <source>
        <dbReference type="Proteomes" id="UP000294543"/>
    </source>
</evidence>
<protein>
    <submittedName>
        <fullName evidence="1">Uncharacterized protein</fullName>
    </submittedName>
</protein>
<gene>
    <name evidence="1" type="ORF">E1294_29970</name>
</gene>
<dbReference type="EMBL" id="SMKP01000098">
    <property type="protein sequence ID" value="TDD16808.1"/>
    <property type="molecule type" value="Genomic_DNA"/>
</dbReference>
<accession>A0A4R4WCZ5</accession>
<reference evidence="1 2" key="1">
    <citation type="submission" date="2019-03" db="EMBL/GenBank/DDBJ databases">
        <title>Draft genome sequences of novel Actinobacteria.</title>
        <authorList>
            <person name="Sahin N."/>
            <person name="Ay H."/>
            <person name="Saygin H."/>
        </authorList>
    </citation>
    <scope>NUCLEOTIDE SEQUENCE [LARGE SCALE GENOMIC DNA]</scope>
    <source>
        <strain evidence="1 2">KC712</strain>
    </source>
</reference>
<sequence>MAAGVYALQIEAGTDFTVVLIGKQDVAVLPVDLRSQDLRPLAFVDERHGCSPSRNVTLEPDGPAISLWK</sequence>
<organism evidence="1 2">
    <name type="scientific">Nonomuraea diastatica</name>
    <dbReference type="NCBI Taxonomy" id="1848329"/>
    <lineage>
        <taxon>Bacteria</taxon>
        <taxon>Bacillati</taxon>
        <taxon>Actinomycetota</taxon>
        <taxon>Actinomycetes</taxon>
        <taxon>Streptosporangiales</taxon>
        <taxon>Streptosporangiaceae</taxon>
        <taxon>Nonomuraea</taxon>
    </lineage>
</organism>
<comment type="caution">
    <text evidence="1">The sequence shown here is derived from an EMBL/GenBank/DDBJ whole genome shotgun (WGS) entry which is preliminary data.</text>
</comment>
<proteinExistence type="predicted"/>
<dbReference type="Proteomes" id="UP000294543">
    <property type="component" value="Unassembled WGS sequence"/>
</dbReference>
<name>A0A4R4WCZ5_9ACTN</name>
<dbReference type="RefSeq" id="WP_132513923.1">
    <property type="nucleotide sequence ID" value="NZ_SMKP01000098.1"/>
</dbReference>